<dbReference type="RefSeq" id="WP_143072928.1">
    <property type="nucleotide sequence ID" value="NZ_FOQO01000006.1"/>
</dbReference>
<accession>A0A1I3MB50</accession>
<reference evidence="2 3" key="1">
    <citation type="submission" date="2016-10" db="EMBL/GenBank/DDBJ databases">
        <authorList>
            <person name="de Groot N.N."/>
        </authorList>
    </citation>
    <scope>NUCLEOTIDE SEQUENCE [LARGE SCALE GENOMIC DNA]</scope>
    <source>
        <strain evidence="2 3">RK1</strain>
    </source>
</reference>
<dbReference type="AlphaFoldDB" id="A0A1I3MB50"/>
<name>A0A1I3MB50_9SPHI</name>
<feature type="region of interest" description="Disordered" evidence="1">
    <location>
        <begin position="29"/>
        <end position="49"/>
    </location>
</feature>
<evidence type="ECO:0000313" key="2">
    <source>
        <dbReference type="EMBL" id="SFI94314.1"/>
    </source>
</evidence>
<sequence>METFIPILIAIVVFAFQAYANFQKEQEKARKRNLGQPPVPPLPEENAERTLVKPETDVHRRVVAPPQRQAQPIREAYESYSGFMDADNVTRTKKAVRNPTLSSLRIDVDEGADSAYVRDEMTFDLRDAVIKSAILERPYP</sequence>
<dbReference type="OrthoDB" id="793629at2"/>
<evidence type="ECO:0000256" key="1">
    <source>
        <dbReference type="SAM" id="MobiDB-lite"/>
    </source>
</evidence>
<dbReference type="EMBL" id="FOQO01000006">
    <property type="protein sequence ID" value="SFI94314.1"/>
    <property type="molecule type" value="Genomic_DNA"/>
</dbReference>
<organism evidence="2 3">
    <name type="scientific">Parapedobacter indicus</name>
    <dbReference type="NCBI Taxonomy" id="1477437"/>
    <lineage>
        <taxon>Bacteria</taxon>
        <taxon>Pseudomonadati</taxon>
        <taxon>Bacteroidota</taxon>
        <taxon>Sphingobacteriia</taxon>
        <taxon>Sphingobacteriales</taxon>
        <taxon>Sphingobacteriaceae</taxon>
        <taxon>Parapedobacter</taxon>
    </lineage>
</organism>
<dbReference type="Proteomes" id="UP000198670">
    <property type="component" value="Unassembled WGS sequence"/>
</dbReference>
<protein>
    <submittedName>
        <fullName evidence="2">Uncharacterized protein</fullName>
    </submittedName>
</protein>
<evidence type="ECO:0000313" key="3">
    <source>
        <dbReference type="Proteomes" id="UP000198670"/>
    </source>
</evidence>
<gene>
    <name evidence="2" type="ORF">SAMN05444682_106307</name>
</gene>
<proteinExistence type="predicted"/>
<dbReference type="STRING" id="1477437.SAMN05444682_106307"/>
<keyword evidence="3" id="KW-1185">Reference proteome</keyword>